<name>A0A8S4A6L8_9EUPU</name>
<feature type="transmembrane region" description="Helical" evidence="10">
    <location>
        <begin position="109"/>
        <end position="138"/>
    </location>
</feature>
<dbReference type="InterPro" id="IPR000611">
    <property type="entry name" value="NPY_rcpt"/>
</dbReference>
<comment type="subcellular location">
    <subcellularLocation>
        <location evidence="1">Membrane</location>
        <topology evidence="1">Multi-pass membrane protein</topology>
    </subcellularLocation>
</comment>
<organism evidence="12 13">
    <name type="scientific">Candidula unifasciata</name>
    <dbReference type="NCBI Taxonomy" id="100452"/>
    <lineage>
        <taxon>Eukaryota</taxon>
        <taxon>Metazoa</taxon>
        <taxon>Spiralia</taxon>
        <taxon>Lophotrochozoa</taxon>
        <taxon>Mollusca</taxon>
        <taxon>Gastropoda</taxon>
        <taxon>Heterobranchia</taxon>
        <taxon>Euthyneura</taxon>
        <taxon>Panpulmonata</taxon>
        <taxon>Eupulmonata</taxon>
        <taxon>Stylommatophora</taxon>
        <taxon>Helicina</taxon>
        <taxon>Helicoidea</taxon>
        <taxon>Geomitridae</taxon>
        <taxon>Candidula</taxon>
    </lineage>
</organism>
<dbReference type="PANTHER" id="PTHR45695:SF28">
    <property type="entry name" value="G-PROTEIN COUPLED RECEPTORS FAMILY 1 PROFILE DOMAIN-CONTAINING PROTEIN"/>
    <property type="match status" value="1"/>
</dbReference>
<feature type="transmembrane region" description="Helical" evidence="10">
    <location>
        <begin position="50"/>
        <end position="70"/>
    </location>
</feature>
<feature type="transmembrane region" description="Helical" evidence="10">
    <location>
        <begin position="82"/>
        <end position="103"/>
    </location>
</feature>
<evidence type="ECO:0000256" key="6">
    <source>
        <dbReference type="ARBA" id="ARBA00023136"/>
    </source>
</evidence>
<dbReference type="PRINTS" id="PR00237">
    <property type="entry name" value="GPCRRHODOPSN"/>
</dbReference>
<feature type="non-terminal residue" evidence="12">
    <location>
        <position position="344"/>
    </location>
</feature>
<evidence type="ECO:0000313" key="13">
    <source>
        <dbReference type="Proteomes" id="UP000678393"/>
    </source>
</evidence>
<keyword evidence="6 10" id="KW-0472">Membrane</keyword>
<evidence type="ECO:0000259" key="11">
    <source>
        <dbReference type="PROSITE" id="PS50262"/>
    </source>
</evidence>
<evidence type="ECO:0000256" key="1">
    <source>
        <dbReference type="ARBA" id="ARBA00004141"/>
    </source>
</evidence>
<dbReference type="InterPro" id="IPR000276">
    <property type="entry name" value="GPCR_Rhodpsn"/>
</dbReference>
<dbReference type="PROSITE" id="PS50262">
    <property type="entry name" value="G_PROTEIN_RECEP_F1_2"/>
    <property type="match status" value="1"/>
</dbReference>
<dbReference type="Pfam" id="PF00001">
    <property type="entry name" value="7tm_1"/>
    <property type="match status" value="1"/>
</dbReference>
<sequence length="344" mass="40196">MTEKMSIDIIINNLTDDGNMSMDTTDLSQVDYPRLIKYKPLWEIVVKTVFYVPVIILGIIGNVIIIAVVAKNKRMQTTTNYYIVNLAVADCLVALTCSWTHLVDDLTPFWILGSFFCTFNTFSQVLFLVASIFTLTFIACDRFFGIVFAMKAHFIERRATCTIILIWLMSVLVASPLMYYRRLHEVQWRNVVESWCDDDWPVTIYIDPETGLETPRRFARKFYYMFVCVVLFFLPCLVMCIAYTVIIVTLWLARVPGERINKDIKSQTKMRKKVVLMLVVILAVFILCWMPLVVSIIYSEFFHKQNLQLEEWYSRFSYFARYLAHSNSVINPIIYAGFNDNFKK</sequence>
<dbReference type="AlphaFoldDB" id="A0A8S4A6L8"/>
<keyword evidence="5 9" id="KW-0297">G-protein coupled receptor</keyword>
<dbReference type="EMBL" id="CAJHNH020008471">
    <property type="protein sequence ID" value="CAG5135912.1"/>
    <property type="molecule type" value="Genomic_DNA"/>
</dbReference>
<feature type="transmembrane region" description="Helical" evidence="10">
    <location>
        <begin position="274"/>
        <end position="298"/>
    </location>
</feature>
<evidence type="ECO:0000256" key="10">
    <source>
        <dbReference type="SAM" id="Phobius"/>
    </source>
</evidence>
<evidence type="ECO:0000256" key="5">
    <source>
        <dbReference type="ARBA" id="ARBA00023040"/>
    </source>
</evidence>
<dbReference type="PRINTS" id="PR01012">
    <property type="entry name" value="NRPEPTIDEYR"/>
</dbReference>
<keyword evidence="4 10" id="KW-1133">Transmembrane helix</keyword>
<reference evidence="12" key="1">
    <citation type="submission" date="2021-04" db="EMBL/GenBank/DDBJ databases">
        <authorList>
            <consortium name="Molecular Ecology Group"/>
        </authorList>
    </citation>
    <scope>NUCLEOTIDE SEQUENCE</scope>
</reference>
<dbReference type="PROSITE" id="PS00237">
    <property type="entry name" value="G_PROTEIN_RECEP_F1_1"/>
    <property type="match status" value="1"/>
</dbReference>
<accession>A0A8S4A6L8</accession>
<evidence type="ECO:0000256" key="4">
    <source>
        <dbReference type="ARBA" id="ARBA00022989"/>
    </source>
</evidence>
<evidence type="ECO:0000256" key="7">
    <source>
        <dbReference type="ARBA" id="ARBA00023170"/>
    </source>
</evidence>
<feature type="domain" description="G-protein coupled receptors family 1 profile" evidence="11">
    <location>
        <begin position="61"/>
        <end position="335"/>
    </location>
</feature>
<comment type="similarity">
    <text evidence="2 9">Belongs to the G-protein coupled receptor 1 family.</text>
</comment>
<evidence type="ECO:0000256" key="8">
    <source>
        <dbReference type="ARBA" id="ARBA00023224"/>
    </source>
</evidence>
<evidence type="ECO:0000313" key="12">
    <source>
        <dbReference type="EMBL" id="CAG5135912.1"/>
    </source>
</evidence>
<proteinExistence type="inferred from homology"/>
<gene>
    <name evidence="12" type="ORF">CUNI_LOCUS21470</name>
</gene>
<dbReference type="SUPFAM" id="SSF81321">
    <property type="entry name" value="Family A G protein-coupled receptor-like"/>
    <property type="match status" value="1"/>
</dbReference>
<keyword evidence="3 9" id="KW-0812">Transmembrane</keyword>
<dbReference type="GO" id="GO:0004983">
    <property type="term" value="F:neuropeptide Y receptor activity"/>
    <property type="evidence" value="ECO:0007669"/>
    <property type="project" value="InterPro"/>
</dbReference>
<dbReference type="Proteomes" id="UP000678393">
    <property type="component" value="Unassembled WGS sequence"/>
</dbReference>
<evidence type="ECO:0000256" key="9">
    <source>
        <dbReference type="RuleBase" id="RU000688"/>
    </source>
</evidence>
<dbReference type="InterPro" id="IPR017452">
    <property type="entry name" value="GPCR_Rhodpsn_7TM"/>
</dbReference>
<feature type="transmembrane region" description="Helical" evidence="10">
    <location>
        <begin position="159"/>
        <end position="180"/>
    </location>
</feature>
<dbReference type="Gene3D" id="1.20.1070.10">
    <property type="entry name" value="Rhodopsin 7-helix transmembrane proteins"/>
    <property type="match status" value="1"/>
</dbReference>
<keyword evidence="13" id="KW-1185">Reference proteome</keyword>
<evidence type="ECO:0000256" key="2">
    <source>
        <dbReference type="ARBA" id="ARBA00010663"/>
    </source>
</evidence>
<keyword evidence="7 9" id="KW-0675">Receptor</keyword>
<feature type="transmembrane region" description="Helical" evidence="10">
    <location>
        <begin position="222"/>
        <end position="253"/>
    </location>
</feature>
<comment type="caution">
    <text evidence="12">The sequence shown here is derived from an EMBL/GenBank/DDBJ whole genome shotgun (WGS) entry which is preliminary data.</text>
</comment>
<protein>
    <recommendedName>
        <fullName evidence="11">G-protein coupled receptors family 1 profile domain-containing protein</fullName>
    </recommendedName>
</protein>
<dbReference type="PANTHER" id="PTHR45695">
    <property type="entry name" value="LEUCOKININ RECEPTOR-RELATED"/>
    <property type="match status" value="1"/>
</dbReference>
<keyword evidence="8 9" id="KW-0807">Transducer</keyword>
<evidence type="ECO:0000256" key="3">
    <source>
        <dbReference type="ARBA" id="ARBA00022692"/>
    </source>
</evidence>
<dbReference type="GO" id="GO:0005886">
    <property type="term" value="C:plasma membrane"/>
    <property type="evidence" value="ECO:0007669"/>
    <property type="project" value="TreeGrafter"/>
</dbReference>
<dbReference type="OrthoDB" id="5975505at2759"/>